<proteinExistence type="inferred from homology"/>
<dbReference type="Pfam" id="PF02207">
    <property type="entry name" value="zf-UBR"/>
    <property type="match status" value="1"/>
</dbReference>
<gene>
    <name evidence="11" type="primary">UBR4_3</name>
    <name evidence="11" type="ORF">P7K49_015575</name>
</gene>
<dbReference type="SUPFAM" id="SSF48371">
    <property type="entry name" value="ARM repeat"/>
    <property type="match status" value="1"/>
</dbReference>
<dbReference type="InterPro" id="IPR016024">
    <property type="entry name" value="ARM-type_fold"/>
</dbReference>
<reference evidence="11 12" key="1">
    <citation type="submission" date="2023-05" db="EMBL/GenBank/DDBJ databases">
        <title>B98-5 Cell Line De Novo Hybrid Assembly: An Optical Mapping Approach.</title>
        <authorList>
            <person name="Kananen K."/>
            <person name="Auerbach J.A."/>
            <person name="Kautto E."/>
            <person name="Blachly J.S."/>
        </authorList>
    </citation>
    <scope>NUCLEOTIDE SEQUENCE [LARGE SCALE GENOMIC DNA]</scope>
    <source>
        <strain evidence="11">B95-8</strain>
        <tissue evidence="11">Cell line</tissue>
    </source>
</reference>
<feature type="region of interest" description="UBR4 E3 catalytic module" evidence="8">
    <location>
        <begin position="3773"/>
        <end position="3980"/>
    </location>
</feature>
<evidence type="ECO:0000256" key="9">
    <source>
        <dbReference type="SAM" id="MobiDB-lite"/>
    </source>
</evidence>
<feature type="zinc finger region" description="UBR-type" evidence="7">
    <location>
        <begin position="352"/>
        <end position="425"/>
    </location>
</feature>
<feature type="domain" description="UBR-type" evidence="10">
    <location>
        <begin position="352"/>
        <end position="425"/>
    </location>
</feature>
<evidence type="ECO:0000256" key="5">
    <source>
        <dbReference type="ARBA" id="ARBA00022833"/>
    </source>
</evidence>
<dbReference type="InterPro" id="IPR047509">
    <property type="entry name" value="UBR4-like_UBR-box"/>
</dbReference>
<dbReference type="CDD" id="cd19680">
    <property type="entry name" value="UBR-box_UBR4"/>
    <property type="match status" value="1"/>
</dbReference>
<feature type="compositionally biased region" description="Polar residues" evidence="9">
    <location>
        <begin position="1670"/>
        <end position="1680"/>
    </location>
</feature>
<dbReference type="Pfam" id="PF19423">
    <property type="entry name" value="E3_UBR4_N"/>
    <property type="match status" value="1"/>
</dbReference>
<keyword evidence="4 8" id="KW-0863">Zinc-finger</keyword>
<dbReference type="Proteomes" id="UP001266305">
    <property type="component" value="Unassembled WGS sequence"/>
</dbReference>
<evidence type="ECO:0000256" key="6">
    <source>
        <dbReference type="ARBA" id="ARBA00022860"/>
    </source>
</evidence>
<dbReference type="SMART" id="SM00396">
    <property type="entry name" value="ZnF_UBR1"/>
    <property type="match status" value="1"/>
</dbReference>
<dbReference type="Pfam" id="PF24079">
    <property type="entry name" value="UBR4"/>
    <property type="match status" value="1"/>
</dbReference>
<dbReference type="PROSITE" id="PS52043">
    <property type="entry name" value="UBR4_E3"/>
    <property type="match status" value="1"/>
</dbReference>
<feature type="region of interest" description="Disordered" evidence="9">
    <location>
        <begin position="1501"/>
        <end position="1554"/>
    </location>
</feature>
<evidence type="ECO:0000256" key="3">
    <source>
        <dbReference type="ARBA" id="ARBA00022723"/>
    </source>
</evidence>
<accession>A0ABQ9V9M0</accession>
<evidence type="ECO:0000256" key="2">
    <source>
        <dbReference type="ARBA" id="ARBA00009970"/>
    </source>
</evidence>
<dbReference type="InterPro" id="IPR025704">
    <property type="entry name" value="E3_Ub_ligase_UBR4_C"/>
</dbReference>
<sequence>MNPPQVIRTLLPLLLESSTESVAEISSNSLERILGPAESDEFLARVYEKLITGCYNILANHADPNSGLDESILEECLQYLEKQLESSQARKAMEEFFSDSGELVQIMMATANENLSAKFCNRVLKFFTKLFQLTEKSPNPSLLHLCGSLAQLACVEPVRLQAWLTRMTTSPPKDSDQLDVIQENRQLLQLLTTYIVRENSQVGEGVCAVLLGTLTPMATEMLANGDGTGFPELMVVMATLASAGQGAGHLQLHNAAVDWLSRCKKYLSQKNVVEKLNANVMHGKHVTILECTCHIMSYLADVTNALSQSNGQGPSHLSVDGEERAIEVDSDWVEELAVEEEDSQAEDSDEDSLCNKLCTFTITQKEFMNQHWYHCHTCKMVDGVGVCTVCAKVCHKDHEISYAKYGSFFCDCGAKEDGSCLALVKRTPSSGMSSTMKESAFQSEPRISESLVRHASTSPADKAKVTISDGKVADEEKPKKSSLCRTVEGCREELQNQANFSFAPLVLDMLNFLMDAIQTNFQQASAIGSSSRAQQALSELHTVEKAVEMTDQLMVPTLGSQEGAFENVRMNYSGDQGQTIRQLISAHVLRRVAMCVLSSPHGRRQHLAVSHEKGKITVLQLSALLKQADSSKRKLTLTRLASAPVPFTVLSLTGNPCKEDYLAVCGLKDCHVLTFGSSGSVSDHLVLHPQLATGNFIIKAVWLPGSQTELAIVTADFVKIYDLSVDALSPTFYFLLPSSKIRDVTFLFNEEGKNIIVIMSSAGYIYTQLMEEASSAQQGPFYVTNVLEINHEDLKQDSNSQVAGGGVSVYYSHVLQMLFFSYCQGKSFAATISRTTLEVLQLFPINIKSSNGGSKTSPALCQWSEVMNHPGLVCCVQQTTGVPLVVMVKPDTFLIQEIKTLPAKAKIQDMVAIRHTACNEQQRTTMILLCEDGSLRIYMANVENTSYWLQPSLQPSSVISIMKPVRKRKTATITTRTSSQVTFPIDFFEHNQQLTDVEFGGNDLLQVYNAQQIKHRLNSTGMYVANTKPGGFTIEISNNNSTMVMTGMRIQIGTQAIERAPSYIEIFGRTMQLNLSRSRWFDFPFTREEALQADKKLNLFSESPTPGADSVLIVTAKLGATGLWLSRILGSVHFTDFPVLLSGKFELRRQSDKKGVHRSMGATSLIAVGASVDPAGVTMIDAVKIYGKTKEQFGWPDEPPEEFPSASVSNICPSNLNQSNGTGDSDSAAPTTTSGTVLESSETESLTKLDRLVVSSLEALESCFAVGPIIEKASHFFKAHGSSLKRQEERNKNAAQELATLLLSLPAPASVQQQSKSLLASLHTSRSAYHSHKDQALLSKAVQCLNTSSKEGKDLDPEVFQRLVITARSIAIMRPNNLVHFTESKQPQTETEGMDEGKEPQKQLEGDCCSFITQLVNHFWKLHASKPKNAFLAPACLPGLTHIEATVNALVDIIHGYCTCELDCINTASKIYMQMLLCPDPAVSFSCKQALIRVLRPRNKRRHVTLPSSPRSNTPMGDKDDDDDDDADEKMQSSGIPNGGHIRQESQEQSEVDHGDFEMVSESMVLETAENVNNGNPSPLEALLAGAEGFPPMLDIPPDADDETMVELAIALSLQQDQQGSSSSALGLQSLGLSGQAPSSSSLDAGTLSDTTASALITLSAPASDDEGSTAATDGSTLRTSPADHGGSVGSESGGSAVDSVAGEHSGNCLAGAVLMVMLQPRGIRLDQEVSAQALEPSAPPLGTRREMVPREKEKGKLKEMSTLATVHLFLLHMVRLMLLERLLQTLPQLRNVGGVRAIPYMQVILMLTTDLDGEDEKDKGALDNLLSQLIAELGMDKKDVSKKNERSALNEVHLVVMRLLSVFMSRTKSGSKSSICESSSLISSATAAALLSSGAVDYCLHVLKSLLEYWKSQQNDEEPVATSQLLKPHTTSSPPDMSPFFLRQYVKGRQLKGLRGHAADVFEAYTQLLTEMVLRLPYQIKKIADTNSRIPPPVFDHSWFYFLSEYLMIQQTPFVRRQVRKLLLFICGSKEKYRQLRDLHTLDSHVRGIKKLLEEQGIFLRASVVTASSGSALQYDTLISLKTMFGLQPKARVMASASRCGACLGYVVELLVFPGWFLFQMEHLKACAEIAAQRTINWQKFCIKDDSVLYFLLQVSFLVDEGVSPVLLQLLSCALCGSKVLAALAASAGSSSASSSSAPVAASSGQATTQSKSSTKKSKKEEKEKEKDGESSGSQEDQLCTALVNQLNKFADKETLIQFLRCFLLESNSSSVRWQAHCLTLHIYRNSSKSQQELLLDLMWAIWPELPAYGRKAAQFVDLLGYFSLKTPQTEKKLKEYSQKAVEILRTQNHILTNHPNSNIYNTLSGLVEFDGYYLESDPCLVCNNPEVPFCVSNIYNMDSPEAYKSSGILYIKLSSIKVDTRYTTTQQVVKLIGSHTISKVTVKIGDLKRTKMVRTINLYYNNRTVQAIVELKNKPARWHKAKKVQLTPGQTEVKIDLPLPIVASNLMIEFADFYENYQASTETLQCPRCSASVPANPGVCGNCGENVYQCHKCRSINYDEKDPFLCNACGFCKYARFDFMLYAKPCCAVDPIENEEDRKKAVSNINTLLDKADRVYHQLMGHRPQLENLLCKVNEAAPEKPQDDSGTAGGISSTSASVNRYILQLAQEYCGDCKNSFDELSKIIQAVGQGTPTAIKQGGPCVSCNITDLISMGWEAVPIDSGTSYKESIQFTFPINPRLLECYLCHTFFASRKELLEYDLQQREAATKSSRTSVQPTFTASQYRALSVLGCGHTSSTKCYGCASAVTEHCITLLRALATNPALRHILVSQGLIRELFDYNLRRGAAAMREEVRQLMCLLTRDNPEATQQMNDLIIGKVSTALKGHWANPDLASSLQYEMLLLTDSISKEDSCWELRLRCALSLFLMAVNIKTPVVVENITLMCLRILQKLIKPPAPTSKKNKDVFLHFVSCSFEAQCGDDAAKLDQNGLTGAHLGMKDTHVDPPDHLGFARHPLGHQCHALGAVSQVCSCAPLPCPACLLQDVPVEALTTVKPYCNEIHAQAQLWLKRDPKASYDAWKKCLPIRGIPVCLFKMPGTPACALTALPSVTLFHLSTPLTLGPTGIDGNGKAPSKSELRHLYLTEKYVWRWKQFLSRRGKRTSPLDLKLGHNNWLRQVLFTPATQAARQAACTIVEALATIPSRKQQVLDLLTSYLDELSIAGECAAEYLALYQKLITSAHWKVYLAARGVLPYVGNLITKEIARLLALEEATLSTDLQQGYALKSLTGLLSSFVEVESIKRHFKSRLVGTVLNGYLCLRKLVVQRTKLIDETQDMLLEMLEDMTTGSTAQPTLECDSTESETKAFMAVCIETAKRYNLDDYRTPVFIFERLCSIIYPEENEVTEFFVTLEKDPQQEDFLQGRMPGNPYSSNEPGIGPLMRDIKNKICQDCDLVALLEDDSGMELLVNNKIISLDLPVAEVYKKVWCTTNEGEPMRIVYRMRGLLGDATEEFIESLDSTTDEEEDEEEVYKMAGVMAQCGGLECMLNRLAGIRDFKQGRHLLTVLLKLFGYCVKVKVNRQQLVKLEMNTLNVMLGTLNLALVAEQESKDSGGAAVAEQVLSIMEIILDESNAEPLSEDKGNLLLTGDKDQLVMLLDQINSTFVRSNPSVLQGLLRIIPYLSFGEVEKMQILVERFKPYCNFDKYDEDHSGDDKVFLDCFCKIAAGIKNNSNGHQLKDLILQKGITQNALDYMKKHIPSAKNLDADIWKKFLSRPALPFILRLLRGLAIQHPATQVLIGTDSIPNLHKLEQVSSDEGIGTLAENLLEALREHPDVNKKIDAARRETRAEKKRMAMAMRQKALGTLGMTTNEKGQVVTKTALLKQMEELIEEPGLTCCICREGYKFQAGRQTHPPNLDFVIRIIVMTNAAHRILPPTKVLGIYTFTKRVALEEMENKPRKQQGYSTVSHFNIVHYDCHLAAVR</sequence>
<feature type="compositionally biased region" description="Basic and acidic residues" evidence="9">
    <location>
        <begin position="2220"/>
        <end position="2231"/>
    </location>
</feature>
<feature type="compositionally biased region" description="Low complexity" evidence="9">
    <location>
        <begin position="2192"/>
        <end position="2214"/>
    </location>
</feature>
<keyword evidence="5" id="KW-0862">Zinc</keyword>
<evidence type="ECO:0000313" key="12">
    <source>
        <dbReference type="Proteomes" id="UP001266305"/>
    </source>
</evidence>
<dbReference type="InterPro" id="IPR045841">
    <property type="entry name" value="E3_UBR4_N"/>
</dbReference>
<feature type="region of interest" description="Disordered" evidence="9">
    <location>
        <begin position="1194"/>
        <end position="1242"/>
    </location>
</feature>
<dbReference type="InterPro" id="IPR003126">
    <property type="entry name" value="Znf_UBR"/>
</dbReference>
<evidence type="ECO:0000256" key="4">
    <source>
        <dbReference type="ARBA" id="ARBA00022771"/>
    </source>
</evidence>
<evidence type="ECO:0000259" key="10">
    <source>
        <dbReference type="PROSITE" id="PS51157"/>
    </source>
</evidence>
<evidence type="ECO:0000256" key="1">
    <source>
        <dbReference type="ARBA" id="ARBA00004906"/>
    </source>
</evidence>
<evidence type="ECO:0000256" key="8">
    <source>
        <dbReference type="PROSITE-ProRule" id="PRU01388"/>
    </source>
</evidence>
<comment type="similarity">
    <text evidence="2 8">Belongs to the UBR4 family.</text>
</comment>
<feature type="region of interest" description="Disordered" evidence="9">
    <location>
        <begin position="2192"/>
        <end position="2235"/>
    </location>
</feature>
<protein>
    <submittedName>
        <fullName evidence="11">E3 ubiquitin-protein ligase ubr4</fullName>
    </submittedName>
</protein>
<feature type="compositionally biased region" description="Acidic residues" evidence="9">
    <location>
        <begin position="1519"/>
        <end position="1528"/>
    </location>
</feature>
<feature type="region of interest" description="Disordered" evidence="9">
    <location>
        <begin position="1659"/>
        <end position="1701"/>
    </location>
</feature>
<keyword evidence="3" id="KW-0479">Metal-binding</keyword>
<evidence type="ECO:0000313" key="11">
    <source>
        <dbReference type="EMBL" id="KAK2106061.1"/>
    </source>
</evidence>
<feature type="compositionally biased region" description="Basic and acidic residues" evidence="9">
    <location>
        <begin position="1542"/>
        <end position="1554"/>
    </location>
</feature>
<dbReference type="InterPro" id="IPR045189">
    <property type="entry name" value="UBR4-like"/>
</dbReference>
<dbReference type="PANTHER" id="PTHR21725">
    <property type="entry name" value="E3 UBIQUITIN-PROTEIN LIGASE UBR4"/>
    <property type="match status" value="1"/>
</dbReference>
<feature type="compositionally biased region" description="Polar residues" evidence="9">
    <location>
        <begin position="1506"/>
        <end position="1515"/>
    </location>
</feature>
<dbReference type="SUPFAM" id="SSF50978">
    <property type="entry name" value="WD40 repeat-like"/>
    <property type="match status" value="1"/>
</dbReference>
<feature type="compositionally biased region" description="Polar residues" evidence="9">
    <location>
        <begin position="1206"/>
        <end position="1242"/>
    </location>
</feature>
<comment type="pathway">
    <text evidence="1">Protein modification; protein ubiquitination.</text>
</comment>
<dbReference type="Pfam" id="PF13764">
    <property type="entry name" value="E3_UbLigase_R4"/>
    <property type="match status" value="2"/>
</dbReference>
<organism evidence="11 12">
    <name type="scientific">Saguinus oedipus</name>
    <name type="common">Cotton-top tamarin</name>
    <name type="synonym">Oedipomidas oedipus</name>
    <dbReference type="NCBI Taxonomy" id="9490"/>
    <lineage>
        <taxon>Eukaryota</taxon>
        <taxon>Metazoa</taxon>
        <taxon>Chordata</taxon>
        <taxon>Craniata</taxon>
        <taxon>Vertebrata</taxon>
        <taxon>Euteleostomi</taxon>
        <taxon>Mammalia</taxon>
        <taxon>Eutheria</taxon>
        <taxon>Euarchontoglires</taxon>
        <taxon>Primates</taxon>
        <taxon>Haplorrhini</taxon>
        <taxon>Platyrrhini</taxon>
        <taxon>Cebidae</taxon>
        <taxon>Callitrichinae</taxon>
        <taxon>Saguinus</taxon>
    </lineage>
</organism>
<keyword evidence="6" id="KW-0112">Calmodulin-binding</keyword>
<name>A0ABQ9V9M0_SAGOE</name>
<dbReference type="InterPro" id="IPR036322">
    <property type="entry name" value="WD40_repeat_dom_sf"/>
</dbReference>
<keyword evidence="12" id="KW-1185">Reference proteome</keyword>
<comment type="caution">
    <text evidence="11">The sequence shown here is derived from an EMBL/GenBank/DDBJ whole genome shotgun (WGS) entry which is preliminary data.</text>
</comment>
<dbReference type="EMBL" id="JASSZA010000007">
    <property type="protein sequence ID" value="KAK2106061.1"/>
    <property type="molecule type" value="Genomic_DNA"/>
</dbReference>
<dbReference type="InterPro" id="IPR056530">
    <property type="entry name" value="UBR4-like_dom"/>
</dbReference>
<dbReference type="PANTHER" id="PTHR21725:SF1">
    <property type="entry name" value="E3 UBIQUITIN-PROTEIN LIGASE UBR4"/>
    <property type="match status" value="1"/>
</dbReference>
<feature type="region of interest" description="Disordered" evidence="9">
    <location>
        <begin position="452"/>
        <end position="473"/>
    </location>
</feature>
<evidence type="ECO:0000256" key="7">
    <source>
        <dbReference type="PROSITE-ProRule" id="PRU00508"/>
    </source>
</evidence>
<dbReference type="PROSITE" id="PS51157">
    <property type="entry name" value="ZF_UBR"/>
    <property type="match status" value="1"/>
</dbReference>